<gene>
    <name evidence="7" type="ORF">MNKW57_08620</name>
</gene>
<evidence type="ECO:0000256" key="5">
    <source>
        <dbReference type="RuleBase" id="RU366006"/>
    </source>
</evidence>
<name>A0ABQ6LWU4_9GAMM</name>
<evidence type="ECO:0000256" key="1">
    <source>
        <dbReference type="ARBA" id="ARBA00008031"/>
    </source>
</evidence>
<feature type="domain" description="Mandelate racemase/muconate lactonizing enzyme C-terminal" evidence="6">
    <location>
        <begin position="141"/>
        <end position="239"/>
    </location>
</feature>
<keyword evidence="2 5" id="KW-0479">Metal-binding</keyword>
<dbReference type="Gene3D" id="3.20.20.120">
    <property type="entry name" value="Enolase-like C-terminal domain"/>
    <property type="match status" value="1"/>
</dbReference>
<dbReference type="EMBL" id="BSYJ01000002">
    <property type="protein sequence ID" value="GMG86541.1"/>
    <property type="molecule type" value="Genomic_DNA"/>
</dbReference>
<comment type="cofactor">
    <cofactor evidence="5">
        <name>Mg(2+)</name>
        <dbReference type="ChEBI" id="CHEBI:18420"/>
    </cofactor>
    <text evidence="5">Binds 1 Mg(2+) ion per subunit.</text>
</comment>
<evidence type="ECO:0000313" key="7">
    <source>
        <dbReference type="EMBL" id="GMG86541.1"/>
    </source>
</evidence>
<dbReference type="Pfam" id="PF13378">
    <property type="entry name" value="MR_MLE_C"/>
    <property type="match status" value="1"/>
</dbReference>
<dbReference type="InterPro" id="IPR034603">
    <property type="entry name" value="Dipeptide_epimerase"/>
</dbReference>
<dbReference type="SMART" id="SM00922">
    <property type="entry name" value="MR_MLE"/>
    <property type="match status" value="1"/>
</dbReference>
<keyword evidence="4 5" id="KW-0413">Isomerase</keyword>
<protein>
    <recommendedName>
        <fullName evidence="5">Dipeptide epimerase</fullName>
        <ecNumber evidence="5">5.1.1.-</ecNumber>
    </recommendedName>
</protein>
<dbReference type="SFLD" id="SFLDG00180">
    <property type="entry name" value="muconate_cycloisomerase"/>
    <property type="match status" value="1"/>
</dbReference>
<dbReference type="InterPro" id="IPR036849">
    <property type="entry name" value="Enolase-like_C_sf"/>
</dbReference>
<dbReference type="SUPFAM" id="SSF54826">
    <property type="entry name" value="Enolase N-terminal domain-like"/>
    <property type="match status" value="1"/>
</dbReference>
<reference evidence="7 8" key="1">
    <citation type="submission" date="2023-04" db="EMBL/GenBank/DDBJ databases">
        <title>Marinobulbifer ophiurae gen. nov., sp. Nov., isolate from tissue of brittle star Ophioplocus japonicus.</title>
        <authorList>
            <person name="Kawano K."/>
            <person name="Sawayama S."/>
            <person name="Nakagawa S."/>
        </authorList>
    </citation>
    <scope>NUCLEOTIDE SEQUENCE [LARGE SCALE GENOMIC DNA]</scope>
    <source>
        <strain evidence="7 8">NKW57</strain>
    </source>
</reference>
<evidence type="ECO:0000256" key="4">
    <source>
        <dbReference type="ARBA" id="ARBA00023235"/>
    </source>
</evidence>
<proteinExistence type="inferred from homology"/>
<dbReference type="InterPro" id="IPR018110">
    <property type="entry name" value="Mandel_Rmase/mucon_lact_enz_CS"/>
</dbReference>
<organism evidence="7 8">
    <name type="scientific">Biformimicrobium ophioploci</name>
    <dbReference type="NCBI Taxonomy" id="3036711"/>
    <lineage>
        <taxon>Bacteria</taxon>
        <taxon>Pseudomonadati</taxon>
        <taxon>Pseudomonadota</taxon>
        <taxon>Gammaproteobacteria</taxon>
        <taxon>Cellvibrionales</taxon>
        <taxon>Microbulbiferaceae</taxon>
        <taxon>Biformimicrobium</taxon>
    </lineage>
</organism>
<dbReference type="SFLD" id="SFLDF00009">
    <property type="entry name" value="o-succinylbenzoate_synthase"/>
    <property type="match status" value="1"/>
</dbReference>
<dbReference type="EC" id="5.1.1.-" evidence="5"/>
<dbReference type="SFLD" id="SFLDS00001">
    <property type="entry name" value="Enolase"/>
    <property type="match status" value="1"/>
</dbReference>
<dbReference type="PANTHER" id="PTHR48073:SF2">
    <property type="entry name" value="O-SUCCINYLBENZOATE SYNTHASE"/>
    <property type="match status" value="1"/>
</dbReference>
<dbReference type="RefSeq" id="WP_285763080.1">
    <property type="nucleotide sequence ID" value="NZ_BSYJ01000002.1"/>
</dbReference>
<evidence type="ECO:0000256" key="3">
    <source>
        <dbReference type="ARBA" id="ARBA00022842"/>
    </source>
</evidence>
<dbReference type="CDD" id="cd03319">
    <property type="entry name" value="L-Ala-DL-Glu_epimerase"/>
    <property type="match status" value="1"/>
</dbReference>
<accession>A0ABQ6LWU4</accession>
<sequence>MDIRAIDLYRLEVPLHTPFKTAVREVNSAQSIVVAIHTDDGSCGWGAAPATAKVTGETLDTIAGVIRDPLSALLIGRPLEDFNGLLDTLHGGIEGNYSAKAALEIALYDLRARSLGVPLYKLFGGDGSPLQTDLTISVNPPKKMVTDASHAVANGYRILKLKVGNDVAEDLERITAVHAAVGDGIQLRLDINQGWSAKETVRALAILEKRDIVPELLEQPVPAEDIAGLRYIRERVAAPVMADESVFSPMQTIRLLEQGAADIINIKLMKAGGLSRALLIAQIARLYGAECMMGCMLETSISAAAAAHLTSAFGAGIQKIDLDAPGLCQYDAVTGATRFDGPSIELNHSPGLGIEGPGHIRGLTAI</sequence>
<dbReference type="Pfam" id="PF02746">
    <property type="entry name" value="MR_MLE_N"/>
    <property type="match status" value="1"/>
</dbReference>
<dbReference type="InterPro" id="IPR029065">
    <property type="entry name" value="Enolase_C-like"/>
</dbReference>
<keyword evidence="3 5" id="KW-0460">Magnesium</keyword>
<evidence type="ECO:0000259" key="6">
    <source>
        <dbReference type="SMART" id="SM00922"/>
    </source>
</evidence>
<keyword evidence="8" id="KW-1185">Reference proteome</keyword>
<dbReference type="InterPro" id="IPR029017">
    <property type="entry name" value="Enolase-like_N"/>
</dbReference>
<evidence type="ECO:0000313" key="8">
    <source>
        <dbReference type="Proteomes" id="UP001224392"/>
    </source>
</evidence>
<dbReference type="PANTHER" id="PTHR48073">
    <property type="entry name" value="O-SUCCINYLBENZOATE SYNTHASE-RELATED"/>
    <property type="match status" value="1"/>
</dbReference>
<comment type="similarity">
    <text evidence="1 5">Belongs to the mandelate racemase/muconate lactonizing enzyme family.</text>
</comment>
<dbReference type="InterPro" id="IPR013341">
    <property type="entry name" value="Mandelate_racemase_N_dom"/>
</dbReference>
<comment type="caution">
    <text evidence="7">The sequence shown here is derived from an EMBL/GenBank/DDBJ whole genome shotgun (WGS) entry which is preliminary data.</text>
</comment>
<dbReference type="Gene3D" id="3.30.390.10">
    <property type="entry name" value="Enolase-like, N-terminal domain"/>
    <property type="match status" value="1"/>
</dbReference>
<dbReference type="SUPFAM" id="SSF51604">
    <property type="entry name" value="Enolase C-terminal domain-like"/>
    <property type="match status" value="1"/>
</dbReference>
<dbReference type="PROSITE" id="PS00908">
    <property type="entry name" value="MR_MLE_1"/>
    <property type="match status" value="1"/>
</dbReference>
<dbReference type="Proteomes" id="UP001224392">
    <property type="component" value="Unassembled WGS sequence"/>
</dbReference>
<dbReference type="InterPro" id="IPR013342">
    <property type="entry name" value="Mandelate_racemase_C"/>
</dbReference>
<evidence type="ECO:0000256" key="2">
    <source>
        <dbReference type="ARBA" id="ARBA00022723"/>
    </source>
</evidence>